<dbReference type="GeneID" id="69590134"/>
<feature type="transmembrane region" description="Helical" evidence="1">
    <location>
        <begin position="175"/>
        <end position="194"/>
    </location>
</feature>
<feature type="transmembrane region" description="Helical" evidence="1">
    <location>
        <begin position="6"/>
        <end position="28"/>
    </location>
</feature>
<evidence type="ECO:0000313" key="2">
    <source>
        <dbReference type="EMBL" id="CUP16167.1"/>
    </source>
</evidence>
<keyword evidence="1" id="KW-0472">Membrane</keyword>
<keyword evidence="1" id="KW-1133">Transmembrane helix</keyword>
<evidence type="ECO:0000313" key="3">
    <source>
        <dbReference type="Proteomes" id="UP000095606"/>
    </source>
</evidence>
<feature type="transmembrane region" description="Helical" evidence="1">
    <location>
        <begin position="200"/>
        <end position="221"/>
    </location>
</feature>
<evidence type="ECO:0000256" key="1">
    <source>
        <dbReference type="SAM" id="Phobius"/>
    </source>
</evidence>
<dbReference type="Proteomes" id="UP000095606">
    <property type="component" value="Unassembled WGS sequence"/>
</dbReference>
<name>A0A174L140_9BACE</name>
<protein>
    <submittedName>
        <fullName evidence="2">Transmembrane protein</fullName>
    </submittedName>
</protein>
<accession>A0A174L140</accession>
<dbReference type="RefSeq" id="WP_055269395.1">
    <property type="nucleotide sequence ID" value="NZ_CAXKYA010000020.1"/>
</dbReference>
<proteinExistence type="predicted"/>
<gene>
    <name evidence="2" type="ORF">ERS852461_01979</name>
</gene>
<reference evidence="2 3" key="1">
    <citation type="submission" date="2015-09" db="EMBL/GenBank/DDBJ databases">
        <authorList>
            <consortium name="Pathogen Informatics"/>
        </authorList>
    </citation>
    <scope>NUCLEOTIDE SEQUENCE [LARGE SCALE GENOMIC DNA]</scope>
    <source>
        <strain evidence="2 3">2789STDY5834846</strain>
    </source>
</reference>
<keyword evidence="1 2" id="KW-0812">Transmembrane</keyword>
<sequence>MRPKRIILLFVIACVGGVIFFFVCKYTYDFKVVKLKEKARNAFIGAVDQELRNRSVDGDCSFNLDAKAAMSAEIPDSVYFEDETGKRWYRLDPKKNRMNITNNSTLRALHSFAFGKKELLADSLNAVWNEQLRKSNIFLESALCVSLINIDGSIKSQNTCWNEWCNSSNLVFTSYIGYACEIEIIGYLCYSVWSIMYKEIFLYLLLYIVLVYGFYKSFIVLRRKLYSLPNKEIIEIEVIKEVPVEVPVIKVVQNIDATIHSYKLNERSIFYSERNILVVDGVEKKIQPQTCRILELFLEEKDHKYMLEYSVIMDKLWPDGSGNTLRMHKAVDRLRALFKENDLSINIQRKNSAYQLIFWENLFEQANNKNVDEMEII</sequence>
<organism evidence="2 3">
    <name type="scientific">Bacteroides faecis</name>
    <dbReference type="NCBI Taxonomy" id="674529"/>
    <lineage>
        <taxon>Bacteria</taxon>
        <taxon>Pseudomonadati</taxon>
        <taxon>Bacteroidota</taxon>
        <taxon>Bacteroidia</taxon>
        <taxon>Bacteroidales</taxon>
        <taxon>Bacteroidaceae</taxon>
        <taxon>Bacteroides</taxon>
    </lineage>
</organism>
<dbReference type="AlphaFoldDB" id="A0A174L140"/>
<dbReference type="EMBL" id="CZAE01000008">
    <property type="protein sequence ID" value="CUP16167.1"/>
    <property type="molecule type" value="Genomic_DNA"/>
</dbReference>